<proteinExistence type="predicted"/>
<dbReference type="InterPro" id="IPR036412">
    <property type="entry name" value="HAD-like_sf"/>
</dbReference>
<dbReference type="Gene3D" id="3.40.50.1000">
    <property type="entry name" value="HAD superfamily/HAD-like"/>
    <property type="match status" value="1"/>
</dbReference>
<comment type="caution">
    <text evidence="1">The sequence shown here is derived from an EMBL/GenBank/DDBJ whole genome shotgun (WGS) entry which is preliminary data.</text>
</comment>
<dbReference type="InterPro" id="IPR023214">
    <property type="entry name" value="HAD_sf"/>
</dbReference>
<dbReference type="Pfam" id="PF12710">
    <property type="entry name" value="HAD"/>
    <property type="match status" value="1"/>
</dbReference>
<reference evidence="2" key="1">
    <citation type="submission" date="2017-11" db="EMBL/GenBank/DDBJ databases">
        <authorList>
            <person name="Kuznetsova I."/>
            <person name="Sazanova A."/>
            <person name="Chirak E."/>
            <person name="Safronova V."/>
            <person name="Willems A."/>
        </authorList>
    </citation>
    <scope>NUCLEOTIDE SEQUENCE [LARGE SCALE GENOMIC DNA]</scope>
    <source>
        <strain evidence="2">STM 196</strain>
    </source>
</reference>
<dbReference type="InterPro" id="IPR050582">
    <property type="entry name" value="HAD-like_SerB"/>
</dbReference>
<keyword evidence="2" id="KW-1185">Reference proteome</keyword>
<name>A0A2P7BD07_9HYPH</name>
<dbReference type="RefSeq" id="WP_106713229.1">
    <property type="nucleotide sequence ID" value="NZ_PGGO01000020.1"/>
</dbReference>
<evidence type="ECO:0000313" key="2">
    <source>
        <dbReference type="Proteomes" id="UP000241444"/>
    </source>
</evidence>
<dbReference type="OrthoDB" id="9799365at2"/>
<evidence type="ECO:0000313" key="1">
    <source>
        <dbReference type="EMBL" id="PSH64353.1"/>
    </source>
</evidence>
<accession>A0A2P7BD07</accession>
<dbReference type="SUPFAM" id="SSF56784">
    <property type="entry name" value="HAD-like"/>
    <property type="match status" value="1"/>
</dbReference>
<sequence length="336" mass="37590">MFAAFDLAKVARAGALGIAATLLVVVAAWAQNDPLPSWNDTAPKAAIVEFVKKVTTENSPDFVPEPERIAVFDNDGTLWVEHPMYTQLAFALDRVKAMADAHPEWKDTQPFKAVLEGDMKTLAAAGEKGLMEILMATHAGMTSDEFQTIVTDWIATARDPRFKKPYTELVYQPMLELLTYLRANGFKTFIVSGGGIEFMRPWMERVYGVPPEQVVGSSIKTQFEMRDGTPTLMRLPQVNFIDDKTGKPVGINEHIGRRPIAAFGNSDGDLEMLQWTTLGDKARFGLIVHHTDAEREYAYDRNTEFGRLDTALDAAAVNQWTVVDMKTDWKQIFPEK</sequence>
<gene>
    <name evidence="1" type="ORF">CU102_21945</name>
</gene>
<organism evidence="1 2">
    <name type="scientific">Phyllobacterium brassicacearum</name>
    <dbReference type="NCBI Taxonomy" id="314235"/>
    <lineage>
        <taxon>Bacteria</taxon>
        <taxon>Pseudomonadati</taxon>
        <taxon>Pseudomonadota</taxon>
        <taxon>Alphaproteobacteria</taxon>
        <taxon>Hyphomicrobiales</taxon>
        <taxon>Phyllobacteriaceae</taxon>
        <taxon>Phyllobacterium</taxon>
    </lineage>
</organism>
<dbReference type="AlphaFoldDB" id="A0A2P7BD07"/>
<dbReference type="Proteomes" id="UP000241444">
    <property type="component" value="Unassembled WGS sequence"/>
</dbReference>
<protein>
    <submittedName>
        <fullName evidence="1">Haloacid dehalogenase</fullName>
    </submittedName>
</protein>
<dbReference type="PANTHER" id="PTHR43344">
    <property type="entry name" value="PHOSPHOSERINE PHOSPHATASE"/>
    <property type="match status" value="1"/>
</dbReference>
<dbReference type="EMBL" id="PGGO01000020">
    <property type="protein sequence ID" value="PSH64353.1"/>
    <property type="molecule type" value="Genomic_DNA"/>
</dbReference>